<dbReference type="Gene3D" id="3.40.50.800">
    <property type="entry name" value="Anticodon-binding domain"/>
    <property type="match status" value="1"/>
</dbReference>
<protein>
    <recommendedName>
        <fullName evidence="5">Histidine--tRNA ligase</fullName>
        <ecNumber evidence="5">6.1.1.21</ecNumber>
    </recommendedName>
    <alternativeName>
        <fullName evidence="5">Histidyl-tRNA synthetase</fullName>
        <shortName evidence="5">HisRS</shortName>
    </alternativeName>
</protein>
<name>A0A2H0UY06_9BACT</name>
<dbReference type="InterPro" id="IPR036621">
    <property type="entry name" value="Anticodon-bd_dom_sf"/>
</dbReference>
<dbReference type="Pfam" id="PF13393">
    <property type="entry name" value="tRNA-synt_His"/>
    <property type="match status" value="2"/>
</dbReference>
<feature type="binding site" evidence="6">
    <location>
        <position position="128"/>
    </location>
    <ligand>
        <name>L-histidine</name>
        <dbReference type="ChEBI" id="CHEBI:57595"/>
    </ligand>
</feature>
<dbReference type="EMBL" id="PFAV01000014">
    <property type="protein sequence ID" value="PIR91731.1"/>
    <property type="molecule type" value="Genomic_DNA"/>
</dbReference>
<dbReference type="PIRSF" id="PIRSF001549">
    <property type="entry name" value="His-tRNA_synth"/>
    <property type="match status" value="1"/>
</dbReference>
<evidence type="ECO:0000256" key="5">
    <source>
        <dbReference type="HAMAP-Rule" id="MF_00127"/>
    </source>
</evidence>
<accession>A0A2H0UY06</accession>
<gene>
    <name evidence="5" type="primary">hisS</name>
    <name evidence="8" type="ORF">COU03_00810</name>
</gene>
<dbReference type="Gene3D" id="3.30.930.10">
    <property type="entry name" value="Bira Bifunctional Protein, Domain 2"/>
    <property type="match status" value="1"/>
</dbReference>
<dbReference type="GO" id="GO:0006427">
    <property type="term" value="P:histidyl-tRNA aminoacylation"/>
    <property type="evidence" value="ECO:0007669"/>
    <property type="project" value="UniProtKB-UniRule"/>
</dbReference>
<dbReference type="SUPFAM" id="SSF52954">
    <property type="entry name" value="Class II aaRS ABD-related"/>
    <property type="match status" value="1"/>
</dbReference>
<dbReference type="NCBIfam" id="TIGR00442">
    <property type="entry name" value="hisS"/>
    <property type="match status" value="1"/>
</dbReference>
<feature type="binding site" evidence="6">
    <location>
        <position position="259"/>
    </location>
    <ligand>
        <name>L-histidine</name>
        <dbReference type="ChEBI" id="CHEBI:57595"/>
    </ligand>
</feature>
<evidence type="ECO:0000256" key="3">
    <source>
        <dbReference type="ARBA" id="ARBA00023146"/>
    </source>
</evidence>
<dbReference type="HAMAP" id="MF_00127">
    <property type="entry name" value="His_tRNA_synth"/>
    <property type="match status" value="1"/>
</dbReference>
<dbReference type="InterPro" id="IPR006195">
    <property type="entry name" value="aa-tRNA-synth_II"/>
</dbReference>
<evidence type="ECO:0000313" key="9">
    <source>
        <dbReference type="Proteomes" id="UP000228906"/>
    </source>
</evidence>
<dbReference type="PANTHER" id="PTHR43707:SF1">
    <property type="entry name" value="HISTIDINE--TRNA LIGASE, MITOCHONDRIAL-RELATED"/>
    <property type="match status" value="1"/>
</dbReference>
<evidence type="ECO:0000256" key="4">
    <source>
        <dbReference type="ARBA" id="ARBA00047639"/>
    </source>
</evidence>
<dbReference type="InterPro" id="IPR045864">
    <property type="entry name" value="aa-tRNA-synth_II/BPL/LPL"/>
</dbReference>
<keyword evidence="5" id="KW-0648">Protein biosynthesis</keyword>
<feature type="binding site" evidence="6">
    <location>
        <begin position="263"/>
        <end position="264"/>
    </location>
    <ligand>
        <name>L-histidine</name>
        <dbReference type="ChEBI" id="CHEBI:57595"/>
    </ligand>
</feature>
<dbReference type="InterPro" id="IPR004516">
    <property type="entry name" value="HisRS/HisZ"/>
</dbReference>
<dbReference type="InterPro" id="IPR041715">
    <property type="entry name" value="HisRS-like_core"/>
</dbReference>
<dbReference type="EC" id="6.1.1.21" evidence="5"/>
<keyword evidence="5" id="KW-0067">ATP-binding</keyword>
<dbReference type="InterPro" id="IPR004154">
    <property type="entry name" value="Anticodon-bd"/>
</dbReference>
<feature type="domain" description="Aminoacyl-transfer RNA synthetases class-II family profile" evidence="7">
    <location>
        <begin position="1"/>
        <end position="326"/>
    </location>
</feature>
<reference evidence="9" key="1">
    <citation type="submission" date="2017-09" db="EMBL/GenBank/DDBJ databases">
        <title>Depth-based differentiation of microbial function through sediment-hosted aquifers and enrichment of novel symbionts in the deep terrestrial subsurface.</title>
        <authorList>
            <person name="Probst A.J."/>
            <person name="Ladd B."/>
            <person name="Jarett J.K."/>
            <person name="Geller-Mcgrath D.E."/>
            <person name="Sieber C.M.K."/>
            <person name="Emerson J.B."/>
            <person name="Anantharaman K."/>
            <person name="Thomas B.C."/>
            <person name="Malmstrom R."/>
            <person name="Stieglmeier M."/>
            <person name="Klingl A."/>
            <person name="Woyke T."/>
            <person name="Ryan C.M."/>
            <person name="Banfield J.F."/>
        </authorList>
    </citation>
    <scope>NUCLEOTIDE SEQUENCE [LARGE SCALE GENOMIC DNA]</scope>
</reference>
<comment type="caution">
    <text evidence="8">The sequence shown here is derived from an EMBL/GenBank/DDBJ whole genome shotgun (WGS) entry which is preliminary data.</text>
</comment>
<keyword evidence="5 8" id="KW-0436">Ligase</keyword>
<dbReference type="GO" id="GO:0005524">
    <property type="term" value="F:ATP binding"/>
    <property type="evidence" value="ECO:0007669"/>
    <property type="project" value="UniProtKB-UniRule"/>
</dbReference>
<comment type="subcellular location">
    <subcellularLocation>
        <location evidence="5">Cytoplasm</location>
    </subcellularLocation>
</comment>
<dbReference type="PANTHER" id="PTHR43707">
    <property type="entry name" value="HISTIDYL-TRNA SYNTHETASE"/>
    <property type="match status" value="1"/>
</dbReference>
<dbReference type="CDD" id="cd00773">
    <property type="entry name" value="HisRS-like_core"/>
    <property type="match status" value="1"/>
</dbReference>
<dbReference type="Proteomes" id="UP000228906">
    <property type="component" value="Unassembled WGS sequence"/>
</dbReference>
<dbReference type="PROSITE" id="PS50862">
    <property type="entry name" value="AA_TRNA_LIGASE_II"/>
    <property type="match status" value="1"/>
</dbReference>
<feature type="binding site" evidence="6">
    <location>
        <begin position="83"/>
        <end position="85"/>
    </location>
    <ligand>
        <name>L-histidine</name>
        <dbReference type="ChEBI" id="CHEBI:57595"/>
    </ligand>
</feature>
<comment type="similarity">
    <text evidence="1 5">Belongs to the class-II aminoacyl-tRNA synthetase family.</text>
</comment>
<evidence type="ECO:0000256" key="2">
    <source>
        <dbReference type="ARBA" id="ARBA00022741"/>
    </source>
</evidence>
<comment type="catalytic activity">
    <reaction evidence="4 5">
        <text>tRNA(His) + L-histidine + ATP = L-histidyl-tRNA(His) + AMP + diphosphate + H(+)</text>
        <dbReference type="Rhea" id="RHEA:17313"/>
        <dbReference type="Rhea" id="RHEA-COMP:9665"/>
        <dbReference type="Rhea" id="RHEA-COMP:9689"/>
        <dbReference type="ChEBI" id="CHEBI:15378"/>
        <dbReference type="ChEBI" id="CHEBI:30616"/>
        <dbReference type="ChEBI" id="CHEBI:33019"/>
        <dbReference type="ChEBI" id="CHEBI:57595"/>
        <dbReference type="ChEBI" id="CHEBI:78442"/>
        <dbReference type="ChEBI" id="CHEBI:78527"/>
        <dbReference type="ChEBI" id="CHEBI:456215"/>
        <dbReference type="EC" id="6.1.1.21"/>
    </reaction>
</comment>
<feature type="binding site" evidence="6">
    <location>
        <position position="114"/>
    </location>
    <ligand>
        <name>L-histidine</name>
        <dbReference type="ChEBI" id="CHEBI:57595"/>
    </ligand>
</feature>
<comment type="subunit">
    <text evidence="5">Homodimer.</text>
</comment>
<evidence type="ECO:0000256" key="1">
    <source>
        <dbReference type="ARBA" id="ARBA00008226"/>
    </source>
</evidence>
<dbReference type="Pfam" id="PF03129">
    <property type="entry name" value="HGTP_anticodon"/>
    <property type="match status" value="1"/>
</dbReference>
<keyword evidence="5" id="KW-0963">Cytoplasm</keyword>
<evidence type="ECO:0000256" key="6">
    <source>
        <dbReference type="PIRSR" id="PIRSR001549-1"/>
    </source>
</evidence>
<evidence type="ECO:0000259" key="7">
    <source>
        <dbReference type="PROSITE" id="PS50862"/>
    </source>
</evidence>
<dbReference type="InterPro" id="IPR015807">
    <property type="entry name" value="His-tRNA-ligase"/>
</dbReference>
<sequence length="429" mass="48574">MSLKFQTVTGMKDLFEAELAYFAKIEKICQNMADFYGFQKIQTPILEQTELFEKGTGLTTDIVEKEMYSLRTKGGDGLTLRPEWTPAIARAYLQHGLSAWPKPVKLWYLGPCFRHERPQAGRLRQFHQFGFEFLGVQDPMIDALTIQIFYNILKGLGFRNLVVDLNSIGCGQCRPYFKKMLNNYLRSRQNSLCADCRVRLKKNPLRVLDCKEEKCEPIKKGAPQMIDHLCKECHDHFKPLLEYLDELNLSYNLNPYLVRGLDYYTKTVFEIREDSPEGAAQGALAGGGRYDGLVKLLGGKDTPACGAAAGVERIINLLKGDKTFSPKSPEDSEKLAKVFLAQVGDLAKRKALKLLEELRLAKIKVGEGLHKDSLSNQMRLADKMQAKFVLILGQKEALDDEIIIREMKGGSQKNVPMSKVVQEIKRKLT</sequence>
<keyword evidence="2 5" id="KW-0547">Nucleotide-binding</keyword>
<keyword evidence="3 5" id="KW-0030">Aminoacyl-tRNA synthetase</keyword>
<evidence type="ECO:0000313" key="8">
    <source>
        <dbReference type="EMBL" id="PIR91731.1"/>
    </source>
</evidence>
<dbReference type="GO" id="GO:0004821">
    <property type="term" value="F:histidine-tRNA ligase activity"/>
    <property type="evidence" value="ECO:0007669"/>
    <property type="project" value="UniProtKB-UniRule"/>
</dbReference>
<proteinExistence type="inferred from homology"/>
<dbReference type="SUPFAM" id="SSF55681">
    <property type="entry name" value="Class II aaRS and biotin synthetases"/>
    <property type="match status" value="1"/>
</dbReference>
<dbReference type="AlphaFoldDB" id="A0A2H0UY06"/>
<feature type="binding site" evidence="6">
    <location>
        <position position="132"/>
    </location>
    <ligand>
        <name>L-histidine</name>
        <dbReference type="ChEBI" id="CHEBI:57595"/>
    </ligand>
</feature>
<dbReference type="GO" id="GO:0005737">
    <property type="term" value="C:cytoplasm"/>
    <property type="evidence" value="ECO:0007669"/>
    <property type="project" value="UniProtKB-SubCell"/>
</dbReference>
<organism evidence="8 9">
    <name type="scientific">bacterium (Candidatus Gribaldobacteria) CG10_big_fil_rev_8_21_14_0_10_41_12</name>
    <dbReference type="NCBI Taxonomy" id="2014277"/>
    <lineage>
        <taxon>Bacteria</taxon>
        <taxon>Candidatus Gribaldobacteria</taxon>
    </lineage>
</organism>